<dbReference type="EMBL" id="JBFPJR010000003">
    <property type="protein sequence ID" value="MEX0426542.1"/>
    <property type="molecule type" value="Genomic_DNA"/>
</dbReference>
<sequence>MASRPQYPERRARRCARLIGARSAIRARLAALASRPGVVGGKIHDTRIAAICLGHEVTELLSAARDFGLFPELVVPNPLAG</sequence>
<name>A0ABV3SVY7_9ACTN</name>
<accession>A0ABV3SVY7</accession>
<gene>
    <name evidence="1" type="ORF">AB3X52_02845</name>
</gene>
<comment type="caution">
    <text evidence="1">The sequence shown here is derived from an EMBL/GenBank/DDBJ whole genome shotgun (WGS) entry which is preliminary data.</text>
</comment>
<organism evidence="1 2">
    <name type="scientific">Nocardioides eburneus</name>
    <dbReference type="NCBI Taxonomy" id="3231482"/>
    <lineage>
        <taxon>Bacteria</taxon>
        <taxon>Bacillati</taxon>
        <taxon>Actinomycetota</taxon>
        <taxon>Actinomycetes</taxon>
        <taxon>Propionibacteriales</taxon>
        <taxon>Nocardioidaceae</taxon>
        <taxon>Nocardioides</taxon>
    </lineage>
</organism>
<dbReference type="Proteomes" id="UP001556631">
    <property type="component" value="Unassembled WGS sequence"/>
</dbReference>
<keyword evidence="2" id="KW-1185">Reference proteome</keyword>
<evidence type="ECO:0000313" key="2">
    <source>
        <dbReference type="Proteomes" id="UP001556631"/>
    </source>
</evidence>
<reference evidence="1 2" key="1">
    <citation type="submission" date="2024-07" db="EMBL/GenBank/DDBJ databases">
        <authorList>
            <person name="Lee S."/>
            <person name="Kang M."/>
        </authorList>
    </citation>
    <scope>NUCLEOTIDE SEQUENCE [LARGE SCALE GENOMIC DNA]</scope>
    <source>
        <strain evidence="1 2">DS6</strain>
    </source>
</reference>
<evidence type="ECO:0000313" key="1">
    <source>
        <dbReference type="EMBL" id="MEX0426542.1"/>
    </source>
</evidence>
<proteinExistence type="predicted"/>
<dbReference type="RefSeq" id="WP_367991262.1">
    <property type="nucleotide sequence ID" value="NZ_JBFPJR010000003.1"/>
</dbReference>
<protein>
    <submittedName>
        <fullName evidence="1">Uncharacterized protein</fullName>
    </submittedName>
</protein>